<dbReference type="AlphaFoldDB" id="A0A0C3A759"/>
<accession>A0A0C3A759</accession>
<dbReference type="OrthoDB" id="3365698at2759"/>
<feature type="non-terminal residue" evidence="1">
    <location>
        <position position="146"/>
    </location>
</feature>
<evidence type="ECO:0000313" key="2">
    <source>
        <dbReference type="Proteomes" id="UP000054097"/>
    </source>
</evidence>
<gene>
    <name evidence="1" type="ORF">M408DRAFT_30336</name>
</gene>
<dbReference type="HOGENOM" id="CLU_018544_6_0_1"/>
<dbReference type="Proteomes" id="UP000054097">
    <property type="component" value="Unassembled WGS sequence"/>
</dbReference>
<reference evidence="1 2" key="1">
    <citation type="submission" date="2014-04" db="EMBL/GenBank/DDBJ databases">
        <authorList>
            <consortium name="DOE Joint Genome Institute"/>
            <person name="Kuo A."/>
            <person name="Zuccaro A."/>
            <person name="Kohler A."/>
            <person name="Nagy L.G."/>
            <person name="Floudas D."/>
            <person name="Copeland A."/>
            <person name="Barry K.W."/>
            <person name="Cichocki N."/>
            <person name="Veneault-Fourrey C."/>
            <person name="LaButti K."/>
            <person name="Lindquist E.A."/>
            <person name="Lipzen A."/>
            <person name="Lundell T."/>
            <person name="Morin E."/>
            <person name="Murat C."/>
            <person name="Sun H."/>
            <person name="Tunlid A."/>
            <person name="Henrissat B."/>
            <person name="Grigoriev I.V."/>
            <person name="Hibbett D.S."/>
            <person name="Martin F."/>
            <person name="Nordberg H.P."/>
            <person name="Cantor M.N."/>
            <person name="Hua S.X."/>
        </authorList>
    </citation>
    <scope>NUCLEOTIDE SEQUENCE [LARGE SCALE GENOMIC DNA]</scope>
    <source>
        <strain evidence="1 2">MAFF 305830</strain>
    </source>
</reference>
<protein>
    <recommendedName>
        <fullName evidence="3">F-box domain-containing protein</fullName>
    </recommendedName>
</protein>
<evidence type="ECO:0000313" key="1">
    <source>
        <dbReference type="EMBL" id="KIM20475.1"/>
    </source>
</evidence>
<keyword evidence="2" id="KW-1185">Reference proteome</keyword>
<dbReference type="EMBL" id="KN824431">
    <property type="protein sequence ID" value="KIM20475.1"/>
    <property type="molecule type" value="Genomic_DNA"/>
</dbReference>
<proteinExistence type="predicted"/>
<organism evidence="1 2">
    <name type="scientific">Serendipita vermifera MAFF 305830</name>
    <dbReference type="NCBI Taxonomy" id="933852"/>
    <lineage>
        <taxon>Eukaryota</taxon>
        <taxon>Fungi</taxon>
        <taxon>Dikarya</taxon>
        <taxon>Basidiomycota</taxon>
        <taxon>Agaricomycotina</taxon>
        <taxon>Agaricomycetes</taxon>
        <taxon>Sebacinales</taxon>
        <taxon>Serendipitaceae</taxon>
        <taxon>Serendipita</taxon>
    </lineage>
</organism>
<sequence>MNYGLIMARSGIPALDQTIPRRMWTPADASALPSEKDLINARSAIDETKTELEIALKVLEAAKLRVAALIKSLEVQRAWIAPIRRLNFDTLSRVFEFSGEDDPKTVMRISAVSHQWRATVLSTPRAWSFLSISHCDDHNVIKLFFD</sequence>
<reference evidence="2" key="2">
    <citation type="submission" date="2015-01" db="EMBL/GenBank/DDBJ databases">
        <title>Evolutionary Origins and Diversification of the Mycorrhizal Mutualists.</title>
        <authorList>
            <consortium name="DOE Joint Genome Institute"/>
            <consortium name="Mycorrhizal Genomics Consortium"/>
            <person name="Kohler A."/>
            <person name="Kuo A."/>
            <person name="Nagy L.G."/>
            <person name="Floudas D."/>
            <person name="Copeland A."/>
            <person name="Barry K.W."/>
            <person name="Cichocki N."/>
            <person name="Veneault-Fourrey C."/>
            <person name="LaButti K."/>
            <person name="Lindquist E.A."/>
            <person name="Lipzen A."/>
            <person name="Lundell T."/>
            <person name="Morin E."/>
            <person name="Murat C."/>
            <person name="Riley R."/>
            <person name="Ohm R."/>
            <person name="Sun H."/>
            <person name="Tunlid A."/>
            <person name="Henrissat B."/>
            <person name="Grigoriev I.V."/>
            <person name="Hibbett D.S."/>
            <person name="Martin F."/>
        </authorList>
    </citation>
    <scope>NUCLEOTIDE SEQUENCE [LARGE SCALE GENOMIC DNA]</scope>
    <source>
        <strain evidence="2">MAFF 305830</strain>
    </source>
</reference>
<evidence type="ECO:0008006" key="3">
    <source>
        <dbReference type="Google" id="ProtNLM"/>
    </source>
</evidence>
<name>A0A0C3A759_SERVB</name>